<evidence type="ECO:0000313" key="3">
    <source>
        <dbReference type="Proteomes" id="UP001293593"/>
    </source>
</evidence>
<proteinExistence type="predicted"/>
<protein>
    <submittedName>
        <fullName evidence="2">Uncharacterized protein</fullName>
    </submittedName>
</protein>
<dbReference type="PANTHER" id="PTHR47481:SF34">
    <property type="entry name" value="CCHC-TYPE DOMAIN-CONTAINING PROTEIN"/>
    <property type="match status" value="1"/>
</dbReference>
<dbReference type="Pfam" id="PF14223">
    <property type="entry name" value="Retrotran_gag_2"/>
    <property type="match status" value="1"/>
</dbReference>
<reference evidence="2" key="1">
    <citation type="submission" date="2023-10" db="EMBL/GenBank/DDBJ databases">
        <title>Chromosome-level genome of the transformable northern wattle, Acacia crassicarpa.</title>
        <authorList>
            <person name="Massaro I."/>
            <person name="Sinha N.R."/>
            <person name="Poethig S."/>
            <person name="Leichty A.R."/>
        </authorList>
    </citation>
    <scope>NUCLEOTIDE SEQUENCE</scope>
    <source>
        <strain evidence="2">Acra3RX</strain>
        <tissue evidence="2">Leaf</tissue>
    </source>
</reference>
<organism evidence="2 3">
    <name type="scientific">Acacia crassicarpa</name>
    <name type="common">northern wattle</name>
    <dbReference type="NCBI Taxonomy" id="499986"/>
    <lineage>
        <taxon>Eukaryota</taxon>
        <taxon>Viridiplantae</taxon>
        <taxon>Streptophyta</taxon>
        <taxon>Embryophyta</taxon>
        <taxon>Tracheophyta</taxon>
        <taxon>Spermatophyta</taxon>
        <taxon>Magnoliopsida</taxon>
        <taxon>eudicotyledons</taxon>
        <taxon>Gunneridae</taxon>
        <taxon>Pentapetalae</taxon>
        <taxon>rosids</taxon>
        <taxon>fabids</taxon>
        <taxon>Fabales</taxon>
        <taxon>Fabaceae</taxon>
        <taxon>Caesalpinioideae</taxon>
        <taxon>mimosoid clade</taxon>
        <taxon>Acacieae</taxon>
        <taxon>Acacia</taxon>
    </lineage>
</organism>
<accession>A0AAE1TEJ9</accession>
<name>A0AAE1TEJ9_9FABA</name>
<dbReference type="PANTHER" id="PTHR47481">
    <property type="match status" value="1"/>
</dbReference>
<feature type="region of interest" description="Disordered" evidence="1">
    <location>
        <begin position="135"/>
        <end position="159"/>
    </location>
</feature>
<keyword evidence="3" id="KW-1185">Reference proteome</keyword>
<dbReference type="EMBL" id="JAWXYG010000002">
    <property type="protein sequence ID" value="KAK4280835.1"/>
    <property type="molecule type" value="Genomic_DNA"/>
</dbReference>
<sequence length="159" mass="17485">MSMEVGTQLLHCQTVKDIRAEARSLAGASTKAHVMVHKSDLHHTRKGGMKMDEFLNKMKTISDQLALAGAPLPHDELVIHTLNGLDAEYNAVVVKLLDQNHLSWVDVQSHLLTFESRLEQPNHFVNLSLEPTANFAQHSGTPRQSLTDSDGSQGSAHGF</sequence>
<dbReference type="AlphaFoldDB" id="A0AAE1TEJ9"/>
<evidence type="ECO:0000313" key="2">
    <source>
        <dbReference type="EMBL" id="KAK4280835.1"/>
    </source>
</evidence>
<comment type="caution">
    <text evidence="2">The sequence shown here is derived from an EMBL/GenBank/DDBJ whole genome shotgun (WGS) entry which is preliminary data.</text>
</comment>
<gene>
    <name evidence="2" type="ORF">QN277_012405</name>
</gene>
<evidence type="ECO:0000256" key="1">
    <source>
        <dbReference type="SAM" id="MobiDB-lite"/>
    </source>
</evidence>
<dbReference type="Proteomes" id="UP001293593">
    <property type="component" value="Unassembled WGS sequence"/>
</dbReference>